<accession>U4LE54</accession>
<evidence type="ECO:0000313" key="1">
    <source>
        <dbReference type="EMBL" id="CCX09508.1"/>
    </source>
</evidence>
<gene>
    <name evidence="1" type="ORF">PCON_09101</name>
</gene>
<name>U4LE54_PYROM</name>
<protein>
    <submittedName>
        <fullName evidence="1">Uncharacterized protein</fullName>
    </submittedName>
</protein>
<dbReference type="AlphaFoldDB" id="U4LE54"/>
<proteinExistence type="predicted"/>
<reference evidence="1 2" key="1">
    <citation type="journal article" date="2013" name="PLoS Genet.">
        <title>The genome and development-dependent transcriptomes of Pyronema confluens: a window into fungal evolution.</title>
        <authorList>
            <person name="Traeger S."/>
            <person name="Altegoer F."/>
            <person name="Freitag M."/>
            <person name="Gabaldon T."/>
            <person name="Kempken F."/>
            <person name="Kumar A."/>
            <person name="Marcet-Houben M."/>
            <person name="Poggeler S."/>
            <person name="Stajich J.E."/>
            <person name="Nowrousian M."/>
        </authorList>
    </citation>
    <scope>NUCLEOTIDE SEQUENCE [LARGE SCALE GENOMIC DNA]</scope>
    <source>
        <strain evidence="2">CBS 100304</strain>
        <tissue evidence="1">Vegetative mycelium</tissue>
    </source>
</reference>
<organism evidence="1 2">
    <name type="scientific">Pyronema omphalodes (strain CBS 100304)</name>
    <name type="common">Pyronema confluens</name>
    <dbReference type="NCBI Taxonomy" id="1076935"/>
    <lineage>
        <taxon>Eukaryota</taxon>
        <taxon>Fungi</taxon>
        <taxon>Dikarya</taxon>
        <taxon>Ascomycota</taxon>
        <taxon>Pezizomycotina</taxon>
        <taxon>Pezizomycetes</taxon>
        <taxon>Pezizales</taxon>
        <taxon>Pyronemataceae</taxon>
        <taxon>Pyronema</taxon>
    </lineage>
</organism>
<sequence length="59" mass="7010">MTTIFFDMDDISNIWAGGSYHDGRLDSTERWNVPLLLFHRRRKRIFRLRTHPGHSDGPI</sequence>
<dbReference type="Proteomes" id="UP000018144">
    <property type="component" value="Unassembled WGS sequence"/>
</dbReference>
<dbReference type="EMBL" id="HF935468">
    <property type="protein sequence ID" value="CCX09508.1"/>
    <property type="molecule type" value="Genomic_DNA"/>
</dbReference>
<evidence type="ECO:0000313" key="2">
    <source>
        <dbReference type="Proteomes" id="UP000018144"/>
    </source>
</evidence>
<keyword evidence="2" id="KW-1185">Reference proteome</keyword>